<dbReference type="CDD" id="cd05466">
    <property type="entry name" value="PBP2_LTTR_substrate"/>
    <property type="match status" value="1"/>
</dbReference>
<dbReference type="EMBL" id="CP107716">
    <property type="protein sequence ID" value="UYQ70818.1"/>
    <property type="molecule type" value="Genomic_DNA"/>
</dbReference>
<organism evidence="6 7">
    <name type="scientific">Pelagibacterium flavum</name>
    <dbReference type="NCBI Taxonomy" id="2984530"/>
    <lineage>
        <taxon>Bacteria</taxon>
        <taxon>Pseudomonadati</taxon>
        <taxon>Pseudomonadota</taxon>
        <taxon>Alphaproteobacteria</taxon>
        <taxon>Hyphomicrobiales</taxon>
        <taxon>Devosiaceae</taxon>
        <taxon>Pelagibacterium</taxon>
    </lineage>
</organism>
<evidence type="ECO:0000256" key="1">
    <source>
        <dbReference type="ARBA" id="ARBA00009437"/>
    </source>
</evidence>
<comment type="similarity">
    <text evidence="1">Belongs to the LysR transcriptional regulatory family.</text>
</comment>
<evidence type="ECO:0000313" key="6">
    <source>
        <dbReference type="EMBL" id="UYQ70818.1"/>
    </source>
</evidence>
<dbReference type="PROSITE" id="PS50931">
    <property type="entry name" value="HTH_LYSR"/>
    <property type="match status" value="1"/>
</dbReference>
<dbReference type="SUPFAM" id="SSF53850">
    <property type="entry name" value="Periplasmic binding protein-like II"/>
    <property type="match status" value="1"/>
</dbReference>
<dbReference type="Gene3D" id="3.40.190.10">
    <property type="entry name" value="Periplasmic binding protein-like II"/>
    <property type="match status" value="2"/>
</dbReference>
<dbReference type="PRINTS" id="PR00039">
    <property type="entry name" value="HTHLYSR"/>
</dbReference>
<accession>A0ABY6IJN7</accession>
<evidence type="ECO:0000256" key="4">
    <source>
        <dbReference type="ARBA" id="ARBA00023163"/>
    </source>
</evidence>
<dbReference type="InterPro" id="IPR005119">
    <property type="entry name" value="LysR_subst-bd"/>
</dbReference>
<feature type="domain" description="HTH lysR-type" evidence="5">
    <location>
        <begin position="1"/>
        <end position="58"/>
    </location>
</feature>
<evidence type="ECO:0000259" key="5">
    <source>
        <dbReference type="PROSITE" id="PS50931"/>
    </source>
</evidence>
<dbReference type="Pfam" id="PF00126">
    <property type="entry name" value="HTH_1"/>
    <property type="match status" value="1"/>
</dbReference>
<evidence type="ECO:0000256" key="2">
    <source>
        <dbReference type="ARBA" id="ARBA00023015"/>
    </source>
</evidence>
<dbReference type="Proteomes" id="UP001163882">
    <property type="component" value="Chromosome"/>
</dbReference>
<dbReference type="Pfam" id="PF03466">
    <property type="entry name" value="LysR_substrate"/>
    <property type="match status" value="1"/>
</dbReference>
<protein>
    <submittedName>
        <fullName evidence="6">LysR family transcriptional regulator</fullName>
    </submittedName>
</protein>
<dbReference type="InterPro" id="IPR036388">
    <property type="entry name" value="WH-like_DNA-bd_sf"/>
</dbReference>
<dbReference type="SUPFAM" id="SSF46785">
    <property type="entry name" value="Winged helix' DNA-binding domain"/>
    <property type="match status" value="1"/>
</dbReference>
<dbReference type="InterPro" id="IPR000847">
    <property type="entry name" value="LysR_HTH_N"/>
</dbReference>
<evidence type="ECO:0000256" key="3">
    <source>
        <dbReference type="ARBA" id="ARBA00023125"/>
    </source>
</evidence>
<proteinExistence type="inferred from homology"/>
<keyword evidence="2" id="KW-0805">Transcription regulation</keyword>
<evidence type="ECO:0000313" key="7">
    <source>
        <dbReference type="Proteomes" id="UP001163882"/>
    </source>
</evidence>
<dbReference type="Gene3D" id="1.10.10.10">
    <property type="entry name" value="Winged helix-like DNA-binding domain superfamily/Winged helix DNA-binding domain"/>
    <property type="match status" value="1"/>
</dbReference>
<dbReference type="InterPro" id="IPR036390">
    <property type="entry name" value="WH_DNA-bd_sf"/>
</dbReference>
<keyword evidence="7" id="KW-1185">Reference proteome</keyword>
<dbReference type="PANTHER" id="PTHR30126">
    <property type="entry name" value="HTH-TYPE TRANSCRIPTIONAL REGULATOR"/>
    <property type="match status" value="1"/>
</dbReference>
<reference evidence="6" key="1">
    <citation type="submission" date="2022-10" db="EMBL/GenBank/DDBJ databases">
        <title>YIM 151497 complete genome.</title>
        <authorList>
            <person name="Chen X."/>
        </authorList>
    </citation>
    <scope>NUCLEOTIDE SEQUENCE</scope>
    <source>
        <strain evidence="6">YIM 151497</strain>
    </source>
</reference>
<dbReference type="RefSeq" id="WP_264224505.1">
    <property type="nucleotide sequence ID" value="NZ_CP107716.1"/>
</dbReference>
<name>A0ABY6IJN7_9HYPH</name>
<keyword evidence="3" id="KW-0238">DNA-binding</keyword>
<sequence>MRILDMKTFVVLARNRHFGRTAEELNTTQPAISSRLAAIEREFACRLVERGEGRFALTLDGEHVLRHFETILENIETLRGEIGEGAGHAPGPLRIGAIDSVSSTWMPLLIDSLHHTFPNLKIEMTVDGTKPLLTGMRKGDFDLVFCLHPVLDDGFRNYTACVFQMTWAGSPKLIDPDRTYSVAALADMPIISFPKDSPPYQMVAPYFHDEQVLASKLTSCNSLYAIINLLIDGFGVGAVPSVTISRELSSGLLNPIKVAKRFPPMPIIASYQASTQQDFIRRVVRRARATAEHYCAKVNPAHAWID</sequence>
<gene>
    <name evidence="6" type="ORF">OF122_12160</name>
</gene>
<dbReference type="PANTHER" id="PTHR30126:SF77">
    <property type="entry name" value="TRANSCRIPTIONAL REGULATORY PROTEIN"/>
    <property type="match status" value="1"/>
</dbReference>
<keyword evidence="4" id="KW-0804">Transcription</keyword>